<gene>
    <name evidence="2" type="ORF">ILUMI_00667</name>
</gene>
<accession>A0A8K0DJR1</accession>
<feature type="region of interest" description="Disordered" evidence="1">
    <location>
        <begin position="54"/>
        <end position="102"/>
    </location>
</feature>
<proteinExistence type="predicted"/>
<evidence type="ECO:0000256" key="1">
    <source>
        <dbReference type="SAM" id="MobiDB-lite"/>
    </source>
</evidence>
<evidence type="ECO:0000313" key="3">
    <source>
        <dbReference type="Proteomes" id="UP000801492"/>
    </source>
</evidence>
<protein>
    <recommendedName>
        <fullName evidence="4">EKC/KEOPS complex subunit GON7</fullName>
    </recommendedName>
</protein>
<reference evidence="2" key="1">
    <citation type="submission" date="2019-08" db="EMBL/GenBank/DDBJ databases">
        <title>The genome of the North American firefly Photinus pyralis.</title>
        <authorList>
            <consortium name="Photinus pyralis genome working group"/>
            <person name="Fallon T.R."/>
            <person name="Sander Lower S.E."/>
            <person name="Weng J.-K."/>
        </authorList>
    </citation>
    <scope>NUCLEOTIDE SEQUENCE</scope>
    <source>
        <strain evidence="2">TRF0915ILg1</strain>
        <tissue evidence="2">Whole body</tissue>
    </source>
</reference>
<sequence>MTSVNVEILSNNKPFKEFKEPIDFAKKSLNEYVNLLHSMQKNVNSALTEIVEQEKLNQSATEEIMEENDDDEDEDSDADEKPLPTAKRKVEAHKDSKRIKTT</sequence>
<organism evidence="2 3">
    <name type="scientific">Ignelater luminosus</name>
    <name type="common">Cucubano</name>
    <name type="synonym">Pyrophorus luminosus</name>
    <dbReference type="NCBI Taxonomy" id="2038154"/>
    <lineage>
        <taxon>Eukaryota</taxon>
        <taxon>Metazoa</taxon>
        <taxon>Ecdysozoa</taxon>
        <taxon>Arthropoda</taxon>
        <taxon>Hexapoda</taxon>
        <taxon>Insecta</taxon>
        <taxon>Pterygota</taxon>
        <taxon>Neoptera</taxon>
        <taxon>Endopterygota</taxon>
        <taxon>Coleoptera</taxon>
        <taxon>Polyphaga</taxon>
        <taxon>Elateriformia</taxon>
        <taxon>Elateroidea</taxon>
        <taxon>Elateridae</taxon>
        <taxon>Agrypninae</taxon>
        <taxon>Pyrophorini</taxon>
        <taxon>Ignelater</taxon>
    </lineage>
</organism>
<evidence type="ECO:0000313" key="2">
    <source>
        <dbReference type="EMBL" id="KAF2905501.1"/>
    </source>
</evidence>
<name>A0A8K0DJR1_IGNLU</name>
<dbReference type="OrthoDB" id="6782790at2759"/>
<comment type="caution">
    <text evidence="2">The sequence shown here is derived from an EMBL/GenBank/DDBJ whole genome shotgun (WGS) entry which is preliminary data.</text>
</comment>
<feature type="compositionally biased region" description="Acidic residues" evidence="1">
    <location>
        <begin position="63"/>
        <end position="78"/>
    </location>
</feature>
<dbReference type="AlphaFoldDB" id="A0A8K0DJR1"/>
<evidence type="ECO:0008006" key="4">
    <source>
        <dbReference type="Google" id="ProtNLM"/>
    </source>
</evidence>
<dbReference type="EMBL" id="VTPC01000518">
    <property type="protein sequence ID" value="KAF2905501.1"/>
    <property type="molecule type" value="Genomic_DNA"/>
</dbReference>
<dbReference type="Proteomes" id="UP000801492">
    <property type="component" value="Unassembled WGS sequence"/>
</dbReference>
<keyword evidence="3" id="KW-1185">Reference proteome</keyword>